<dbReference type="Proteomes" id="UP000030682">
    <property type="component" value="Unassembled WGS sequence"/>
</dbReference>
<proteinExistence type="predicted"/>
<feature type="domain" description="Homoserine dehydrogenase catalytic" evidence="2">
    <location>
        <begin position="2"/>
        <end position="103"/>
    </location>
</feature>
<organism evidence="3">
    <name type="scientific">Bacillus thuringiensis DB27</name>
    <dbReference type="NCBI Taxonomy" id="1431339"/>
    <lineage>
        <taxon>Bacteria</taxon>
        <taxon>Bacillati</taxon>
        <taxon>Bacillota</taxon>
        <taxon>Bacilli</taxon>
        <taxon>Bacillales</taxon>
        <taxon>Bacillaceae</taxon>
        <taxon>Bacillus</taxon>
        <taxon>Bacillus cereus group</taxon>
    </lineage>
</organism>
<dbReference type="AlphaFoldDB" id="W8Y3T8"/>
<accession>W8Y3T8</accession>
<reference evidence="3" key="2">
    <citation type="submission" date="2014-01" db="EMBL/GenBank/DDBJ databases">
        <authorList>
            <person name="Aslett M."/>
        </authorList>
    </citation>
    <scope>NUCLEOTIDE SEQUENCE [LARGE SCALE GENOMIC DNA]</scope>
    <source>
        <strain evidence="3">DB27</strain>
    </source>
</reference>
<dbReference type="GO" id="GO:0004412">
    <property type="term" value="F:homoserine dehydrogenase activity"/>
    <property type="evidence" value="ECO:0007669"/>
    <property type="project" value="TreeGrafter"/>
</dbReference>
<dbReference type="SUPFAM" id="SSF55347">
    <property type="entry name" value="Glyceraldehyde-3-phosphate dehydrogenase-like, C-terminal domain"/>
    <property type="match status" value="1"/>
</dbReference>
<evidence type="ECO:0000259" key="2">
    <source>
        <dbReference type="Pfam" id="PF00742"/>
    </source>
</evidence>
<dbReference type="HOGENOM" id="CLU_2165967_0_0_9"/>
<keyword evidence="1" id="KW-0560">Oxidoreductase</keyword>
<dbReference type="Gene3D" id="3.30.360.10">
    <property type="entry name" value="Dihydrodipicolinate Reductase, domain 2"/>
    <property type="match status" value="1"/>
</dbReference>
<name>W8Y3T8_BACTU</name>
<dbReference type="Pfam" id="PF00742">
    <property type="entry name" value="Homoserine_dh"/>
    <property type="match status" value="1"/>
</dbReference>
<dbReference type="GO" id="GO:0009088">
    <property type="term" value="P:threonine biosynthetic process"/>
    <property type="evidence" value="ECO:0007669"/>
    <property type="project" value="TreeGrafter"/>
</dbReference>
<dbReference type="EMBL" id="HG810017">
    <property type="protein sequence ID" value="CDN36063.1"/>
    <property type="molecule type" value="Genomic_DNA"/>
</dbReference>
<dbReference type="PANTHER" id="PTHR43331">
    <property type="entry name" value="HOMOSERINE DEHYDROGENASE"/>
    <property type="match status" value="1"/>
</dbReference>
<dbReference type="PANTHER" id="PTHR43331:SF1">
    <property type="entry name" value="HOMOSERINE DEHYDROGENASE"/>
    <property type="match status" value="1"/>
</dbReference>
<protein>
    <recommendedName>
        <fullName evidence="2">Homoserine dehydrogenase catalytic domain-containing protein</fullName>
    </recommendedName>
</protein>
<sequence length="110" mass="12070">METEKTLTDIHIKGIEHVTKQQIQNAKKQHKIIKLIASIYKDEGGDVNLNVEPCEIEKDHPLAKVNGTEKGITFFTDTMGQVTTIGGASNPRGAAAAALKDVINLYRKDL</sequence>
<evidence type="ECO:0000256" key="1">
    <source>
        <dbReference type="ARBA" id="ARBA00023002"/>
    </source>
</evidence>
<dbReference type="InterPro" id="IPR001342">
    <property type="entry name" value="HDH_cat"/>
</dbReference>
<evidence type="ECO:0000313" key="3">
    <source>
        <dbReference type="EMBL" id="CDN36063.1"/>
    </source>
</evidence>
<gene>
    <name evidence="3" type="ORF">BTDB27_002405</name>
</gene>
<reference evidence="3" key="1">
    <citation type="submission" date="2014-01" db="EMBL/GenBank/DDBJ databases">
        <title>Draft genome sequence of highly nematicidal Bacillus thuringiensis DB27.</title>
        <authorList>
            <person name="Iatsenko I."/>
            <person name="Pickard D."/>
            <person name="Corton C."/>
            <person name="Dougan G."/>
            <person name="Sommer R.J."/>
        </authorList>
    </citation>
    <scope>NUCLEOTIDE SEQUENCE [LARGE SCALE GENOMIC DNA]</scope>
    <source>
        <strain evidence="3">DB27</strain>
    </source>
</reference>